<dbReference type="SMART" id="SM00796">
    <property type="entry name" value="AHS1"/>
    <property type="match status" value="1"/>
</dbReference>
<dbReference type="EMBL" id="SRHY01000002">
    <property type="protein sequence ID" value="TFJ94300.1"/>
    <property type="molecule type" value="Genomic_DNA"/>
</dbReference>
<sequence>MAHRTIHFLRNGAVYMSFSIQAVGDSAVKIQFLGNVTPDLNKEIQFFSRKLHRTQIPGVVEWVPAYDSVTVYYQPHQISYRELCTQIDHVWQLEIEPDGIEPRCLTIPVIYGGGYGPDLERVAAVNGFSTKEVVSQHIQGEYLVYMLGFLPGFPYLGGLDERIATPRLEVPRRETPAGAVGIASKQTGIYPITSPGGWNIIGKTPVQLFDIGAEEAFLFRPGDKVQFYEIEEKEYKDIRECISEGSFEIGRLIQDDKAD</sequence>
<dbReference type="Gene3D" id="3.30.1360.40">
    <property type="match status" value="1"/>
</dbReference>
<dbReference type="OrthoDB" id="9778567at2"/>
<dbReference type="InterPro" id="IPR003833">
    <property type="entry name" value="CT_C_D"/>
</dbReference>
<dbReference type="EC" id="3.5.2.9" evidence="5"/>
<gene>
    <name evidence="5" type="primary">pxpB</name>
    <name evidence="5" type="ORF">E4U82_03330</name>
</gene>
<dbReference type="SUPFAM" id="SSF160467">
    <property type="entry name" value="PH0987 N-terminal domain-like"/>
    <property type="match status" value="1"/>
</dbReference>
<evidence type="ECO:0000256" key="3">
    <source>
        <dbReference type="ARBA" id="ARBA00022840"/>
    </source>
</evidence>
<dbReference type="AlphaFoldDB" id="A0A4Y9AH64"/>
<dbReference type="InterPro" id="IPR010016">
    <property type="entry name" value="PxpB"/>
</dbReference>
<organism evidence="5 6">
    <name type="scientific">Lentibacillus salicampi</name>
    <dbReference type="NCBI Taxonomy" id="175306"/>
    <lineage>
        <taxon>Bacteria</taxon>
        <taxon>Bacillati</taxon>
        <taxon>Bacillota</taxon>
        <taxon>Bacilli</taxon>
        <taxon>Bacillales</taxon>
        <taxon>Bacillaceae</taxon>
        <taxon>Lentibacillus</taxon>
    </lineage>
</organism>
<dbReference type="Pfam" id="PF02682">
    <property type="entry name" value="CT_C_D"/>
    <property type="match status" value="1"/>
</dbReference>
<keyword evidence="3" id="KW-0067">ATP-binding</keyword>
<dbReference type="Proteomes" id="UP000298484">
    <property type="component" value="Unassembled WGS sequence"/>
</dbReference>
<keyword evidence="2 5" id="KW-0378">Hydrolase</keyword>
<dbReference type="NCBIfam" id="TIGR00370">
    <property type="entry name" value="5-oxoprolinase subunit PxpB"/>
    <property type="match status" value="1"/>
</dbReference>
<accession>A0A4Y9AH64</accession>
<evidence type="ECO:0000313" key="5">
    <source>
        <dbReference type="EMBL" id="TFJ94300.1"/>
    </source>
</evidence>
<dbReference type="SUPFAM" id="SSF50891">
    <property type="entry name" value="Cyclophilin-like"/>
    <property type="match status" value="1"/>
</dbReference>
<evidence type="ECO:0000256" key="1">
    <source>
        <dbReference type="ARBA" id="ARBA00022741"/>
    </source>
</evidence>
<evidence type="ECO:0000313" key="6">
    <source>
        <dbReference type="Proteomes" id="UP000298484"/>
    </source>
</evidence>
<dbReference type="GO" id="GO:0017168">
    <property type="term" value="F:5-oxoprolinase (ATP-hydrolyzing) activity"/>
    <property type="evidence" value="ECO:0007669"/>
    <property type="project" value="UniProtKB-EC"/>
</dbReference>
<dbReference type="GO" id="GO:0005524">
    <property type="term" value="F:ATP binding"/>
    <property type="evidence" value="ECO:0007669"/>
    <property type="project" value="UniProtKB-KW"/>
</dbReference>
<evidence type="ECO:0000259" key="4">
    <source>
        <dbReference type="SMART" id="SM00796"/>
    </source>
</evidence>
<dbReference type="PANTHER" id="PTHR34698">
    <property type="entry name" value="5-OXOPROLINASE SUBUNIT B"/>
    <property type="match status" value="1"/>
</dbReference>
<protein>
    <submittedName>
        <fullName evidence="5">5-oxoprolinase subunit PxpB</fullName>
        <ecNumber evidence="5">3.5.2.9</ecNumber>
    </submittedName>
</protein>
<keyword evidence="1" id="KW-0547">Nucleotide-binding</keyword>
<keyword evidence="6" id="KW-1185">Reference proteome</keyword>
<reference evidence="5 6" key="1">
    <citation type="submission" date="2019-03" db="EMBL/GenBank/DDBJ databases">
        <title>Genome sequence of Lentibacillus salicampi ATCC BAA-719.</title>
        <authorList>
            <person name="Maclea K.S."/>
            <person name="Simoes Junior M."/>
        </authorList>
    </citation>
    <scope>NUCLEOTIDE SEQUENCE [LARGE SCALE GENOMIC DNA]</scope>
    <source>
        <strain evidence="5 6">ATCC BAA-719</strain>
    </source>
</reference>
<dbReference type="InterPro" id="IPR029000">
    <property type="entry name" value="Cyclophilin-like_dom_sf"/>
</dbReference>
<evidence type="ECO:0000256" key="2">
    <source>
        <dbReference type="ARBA" id="ARBA00022801"/>
    </source>
</evidence>
<comment type="caution">
    <text evidence="5">The sequence shown here is derived from an EMBL/GenBank/DDBJ whole genome shotgun (WGS) entry which is preliminary data.</text>
</comment>
<feature type="domain" description="Carboxyltransferase" evidence="4">
    <location>
        <begin position="18"/>
        <end position="219"/>
    </location>
</feature>
<dbReference type="Gene3D" id="2.40.100.10">
    <property type="entry name" value="Cyclophilin-like"/>
    <property type="match status" value="1"/>
</dbReference>
<proteinExistence type="predicted"/>
<name>A0A4Y9AH64_9BACI</name>
<dbReference type="PANTHER" id="PTHR34698:SF2">
    <property type="entry name" value="5-OXOPROLINASE SUBUNIT B"/>
    <property type="match status" value="1"/>
</dbReference>